<organism evidence="2 3">
    <name type="scientific">Blattamonas nauphoetae</name>
    <dbReference type="NCBI Taxonomy" id="2049346"/>
    <lineage>
        <taxon>Eukaryota</taxon>
        <taxon>Metamonada</taxon>
        <taxon>Preaxostyla</taxon>
        <taxon>Oxymonadida</taxon>
        <taxon>Blattamonas</taxon>
    </lineage>
</organism>
<comment type="caution">
    <text evidence="2">The sequence shown here is derived from an EMBL/GenBank/DDBJ whole genome shotgun (WGS) entry which is preliminary data.</text>
</comment>
<proteinExistence type="predicted"/>
<protein>
    <submittedName>
        <fullName evidence="2">Importin subunit beta-1</fullName>
    </submittedName>
</protein>
<dbReference type="InterPro" id="IPR011989">
    <property type="entry name" value="ARM-like"/>
</dbReference>
<sequence>MNQQNQYSLALVASNRELFTEILLKTLDINHVNQAQNILASFDQENTEHYCLLLSEELSNEALGATPSREIAGQQLKNMLSAKGETERISKTQRWMLFQKENRQRIIENVKQALRSMSIPVANSAAASLSAIGVIEIPARHGSDIIDTLFTNIHILNQTEEELLPRLVALGNDQNAQIQNPGMLENCIQQHRLNMKLKRASITCLSYLCEDLPQTSLSEFQDTLLTILVSDSLNYTKAYRDESDDEAEVEALKALYNLLPAVHQKFNERGPRQLILAAVMNPLQAYPQPNQTDDKFFHRRMCYQCLIRIADLYYPYLAEHVELLFMQTMETIQKDTPEIVPLAIELWTVIAEFEASLIFQNTIPKIAQEQLSPYFKDRQPRSLCVNLCERAADQLTKLMFTILLDIPDDFTADSWDARSAAVMLVSTVYGTVHSQDLFNMLSTFASQNLVILTNNGANVLTAAQLEQVPPYNSRNTAVYVIGLMIMGTKTEMKNIQSLTDLQKRGHVSPEDAQYALTIIENAKNRRKLLCDYVLNVFPILLQGMLEDDVPVVRNTCAWTVQWICSELSTELCPQNIYQHKQQHWPLLLNSLHRGLTSNNMYVAKHSATAIKHMAKNCSADIAKKPMNYVSNMLEELFDPLFRVIELGADGTASRVAQIATLAMEKIIQNTGAASRQFLQRKVKDLMEYMVGNPNQPEQTIIAELMVIRSSTLRMEYSIQTHKLLLYKVLENLVQSTSIVLQEQLLQTLYVLGYYLNPVETEIFGDLVPYLIKCLQSDSIPGIQNQALEVIAMFAMLYTTRFIPFIPHLLPDIIRIFEHHYNLFQQSSFSFDRKVFPGVMDTLSDIAISATAGMVEYLRPSLNIAYACMKMELPQTETLEEEKEVVKIYTSAMSLTMNLITPFSSPNFPTFNEGIKAQLEKEDISNFILAIHSISSKIILRCTAPDMPDRSVQTSIWTLLESDQDSTFSLSLVKLISTFLRWFPNSRIQFNFTDPESSLAQFLRYLENIIKDKEIRKDIQHFLHLH</sequence>
<dbReference type="PROSITE" id="PS50166">
    <property type="entry name" value="IMPORTIN_B_NT"/>
    <property type="match status" value="1"/>
</dbReference>
<dbReference type="Proteomes" id="UP001281761">
    <property type="component" value="Unassembled WGS sequence"/>
</dbReference>
<evidence type="ECO:0000259" key="1">
    <source>
        <dbReference type="PROSITE" id="PS50166"/>
    </source>
</evidence>
<dbReference type="SUPFAM" id="SSF48371">
    <property type="entry name" value="ARM repeat"/>
    <property type="match status" value="1"/>
</dbReference>
<dbReference type="EMBL" id="JARBJD010000194">
    <property type="protein sequence ID" value="KAK2947639.1"/>
    <property type="molecule type" value="Genomic_DNA"/>
</dbReference>
<name>A0ABQ9X7E9_9EUKA</name>
<accession>A0ABQ9X7E9</accession>
<gene>
    <name evidence="2" type="ORF">BLNAU_17391</name>
</gene>
<reference evidence="2 3" key="1">
    <citation type="journal article" date="2022" name="bioRxiv">
        <title>Genomics of Preaxostyla Flagellates Illuminates Evolutionary Transitions and the Path Towards Mitochondrial Loss.</title>
        <authorList>
            <person name="Novak L.V.F."/>
            <person name="Treitli S.C."/>
            <person name="Pyrih J."/>
            <person name="Halakuc P."/>
            <person name="Pipaliya S.V."/>
            <person name="Vacek V."/>
            <person name="Brzon O."/>
            <person name="Soukal P."/>
            <person name="Eme L."/>
            <person name="Dacks J.B."/>
            <person name="Karnkowska A."/>
            <person name="Elias M."/>
            <person name="Hampl V."/>
        </authorList>
    </citation>
    <scope>NUCLEOTIDE SEQUENCE [LARGE SCALE GENOMIC DNA]</scope>
    <source>
        <strain evidence="2">NAU3</strain>
        <tissue evidence="2">Gut</tissue>
    </source>
</reference>
<keyword evidence="3" id="KW-1185">Reference proteome</keyword>
<dbReference type="Gene3D" id="1.25.10.10">
    <property type="entry name" value="Leucine-rich Repeat Variant"/>
    <property type="match status" value="2"/>
</dbReference>
<feature type="domain" description="Importin N-terminal" evidence="1">
    <location>
        <begin position="35"/>
        <end position="124"/>
    </location>
</feature>
<evidence type="ECO:0000313" key="3">
    <source>
        <dbReference type="Proteomes" id="UP001281761"/>
    </source>
</evidence>
<dbReference type="InterPro" id="IPR016024">
    <property type="entry name" value="ARM-type_fold"/>
</dbReference>
<evidence type="ECO:0000313" key="2">
    <source>
        <dbReference type="EMBL" id="KAK2947639.1"/>
    </source>
</evidence>
<dbReference type="InterPro" id="IPR001494">
    <property type="entry name" value="Importin-beta_N"/>
</dbReference>